<feature type="signal peptide" evidence="2">
    <location>
        <begin position="1"/>
        <end position="27"/>
    </location>
</feature>
<evidence type="ECO:0000313" key="5">
    <source>
        <dbReference type="Proteomes" id="UP000027920"/>
    </source>
</evidence>
<feature type="chain" id="PRO_5001681814" description="Beta-lactamase-related domain-containing protein" evidence="2">
    <location>
        <begin position="28"/>
        <end position="530"/>
    </location>
</feature>
<dbReference type="Gene3D" id="2.40.128.600">
    <property type="match status" value="1"/>
</dbReference>
<dbReference type="OrthoDB" id="5946976at2759"/>
<dbReference type="STRING" id="1182545.A0A072PT78"/>
<comment type="caution">
    <text evidence="4">The sequence shown here is derived from an EMBL/GenBank/DDBJ whole genome shotgun (WGS) entry which is preliminary data.</text>
</comment>
<name>A0A072PT78_9EURO</name>
<dbReference type="GeneID" id="25276010"/>
<protein>
    <recommendedName>
        <fullName evidence="3">Beta-lactamase-related domain-containing protein</fullName>
    </recommendedName>
</protein>
<keyword evidence="2" id="KW-0732">Signal</keyword>
<gene>
    <name evidence="4" type="ORF">A1O9_01062</name>
</gene>
<feature type="domain" description="Beta-lactamase-related" evidence="3">
    <location>
        <begin position="40"/>
        <end position="383"/>
    </location>
</feature>
<evidence type="ECO:0000256" key="2">
    <source>
        <dbReference type="SAM" id="SignalP"/>
    </source>
</evidence>
<sequence length="530" mass="56860">MMSPLAAVHPLLLFVYFFTFIIHSVEAINETDVRNAVDRLDDYIQTVLTQTGVPSIAAAVVYNDSVVYSNAFGIRTVGSNESVTPETVYQLASLSKSISSTIVAGLVSDGYLKWTSHANDLDPLIELSDPWITREVTVEDFFCHRSGLYGGAGDDIETFGYNRSEILPKLKYLAPTGSFRVAYQYSNYGVTCGAEAAASAAGGSWEDLAKSRLYERCNMSSTSSLNADFMQESNRASLHVLPPNITDANLTEPYIKAPLRDPDAQAPAGGVTSNVLDLAQWLRLVLGNGTYNGEAVINSTNILYAHQPQIVRGLDPATGMPGYYGLGWTVDYEAPNSGRIFIGHAGAFSSGTRSIARLNIADGLGIVVLSNCFPTGTPDAVAFAFMDWVYHGNETRDWLGFWDPLYNELNMQISGTDPGFDVSPSSSGNSSGGPLPGPAVYAGVYSNDYVGRVNITATDSTSNRNLTLDIGSRSLPLTYWDSNVYVMRAVVEAPEAPSAVTFVLGPGGEAMQVIIDSLNGDGGGVLDRES</sequence>
<reference evidence="4 5" key="1">
    <citation type="submission" date="2013-03" db="EMBL/GenBank/DDBJ databases">
        <title>The Genome Sequence of Exophiala aquamarina CBS 119918.</title>
        <authorList>
            <consortium name="The Broad Institute Genomics Platform"/>
            <person name="Cuomo C."/>
            <person name="de Hoog S."/>
            <person name="Gorbushina A."/>
            <person name="Walker B."/>
            <person name="Young S.K."/>
            <person name="Zeng Q."/>
            <person name="Gargeya S."/>
            <person name="Fitzgerald M."/>
            <person name="Haas B."/>
            <person name="Abouelleil A."/>
            <person name="Allen A.W."/>
            <person name="Alvarado L."/>
            <person name="Arachchi H.M."/>
            <person name="Berlin A.M."/>
            <person name="Chapman S.B."/>
            <person name="Gainer-Dewar J."/>
            <person name="Goldberg J."/>
            <person name="Griggs A."/>
            <person name="Gujja S."/>
            <person name="Hansen M."/>
            <person name="Howarth C."/>
            <person name="Imamovic A."/>
            <person name="Ireland A."/>
            <person name="Larimer J."/>
            <person name="McCowan C."/>
            <person name="Murphy C."/>
            <person name="Pearson M."/>
            <person name="Poon T.W."/>
            <person name="Priest M."/>
            <person name="Roberts A."/>
            <person name="Saif S."/>
            <person name="Shea T."/>
            <person name="Sisk P."/>
            <person name="Sykes S."/>
            <person name="Wortman J."/>
            <person name="Nusbaum C."/>
            <person name="Birren B."/>
        </authorList>
    </citation>
    <scope>NUCLEOTIDE SEQUENCE [LARGE SCALE GENOMIC DNA]</scope>
    <source>
        <strain evidence="4 5">CBS 119918</strain>
    </source>
</reference>
<dbReference type="InterPro" id="IPR012338">
    <property type="entry name" value="Beta-lactam/transpept-like"/>
</dbReference>
<dbReference type="EMBL" id="AMGV01000001">
    <property type="protein sequence ID" value="KEF63086.1"/>
    <property type="molecule type" value="Genomic_DNA"/>
</dbReference>
<dbReference type="InterPro" id="IPR050491">
    <property type="entry name" value="AmpC-like"/>
</dbReference>
<evidence type="ECO:0000313" key="4">
    <source>
        <dbReference type="EMBL" id="KEF63086.1"/>
    </source>
</evidence>
<dbReference type="InterPro" id="IPR001466">
    <property type="entry name" value="Beta-lactam-related"/>
</dbReference>
<dbReference type="PANTHER" id="PTHR46825:SF15">
    <property type="entry name" value="BETA-LACTAMASE-RELATED DOMAIN-CONTAINING PROTEIN"/>
    <property type="match status" value="1"/>
</dbReference>
<dbReference type="RefSeq" id="XP_013265676.1">
    <property type="nucleotide sequence ID" value="XM_013410222.1"/>
</dbReference>
<dbReference type="AlphaFoldDB" id="A0A072PT78"/>
<dbReference type="VEuPathDB" id="FungiDB:A1O9_01062"/>
<dbReference type="Gene3D" id="3.40.710.10">
    <property type="entry name" value="DD-peptidase/beta-lactamase superfamily"/>
    <property type="match status" value="1"/>
</dbReference>
<dbReference type="SUPFAM" id="SSF56601">
    <property type="entry name" value="beta-lactamase/transpeptidase-like"/>
    <property type="match status" value="1"/>
</dbReference>
<comment type="similarity">
    <text evidence="1">Belongs to the peptidase S12 family.</text>
</comment>
<dbReference type="HOGENOM" id="CLU_020027_14_3_1"/>
<dbReference type="PANTHER" id="PTHR46825">
    <property type="entry name" value="D-ALANYL-D-ALANINE-CARBOXYPEPTIDASE/ENDOPEPTIDASE AMPH"/>
    <property type="match status" value="1"/>
</dbReference>
<dbReference type="Proteomes" id="UP000027920">
    <property type="component" value="Unassembled WGS sequence"/>
</dbReference>
<evidence type="ECO:0000259" key="3">
    <source>
        <dbReference type="Pfam" id="PF00144"/>
    </source>
</evidence>
<accession>A0A072PT78</accession>
<keyword evidence="5" id="KW-1185">Reference proteome</keyword>
<proteinExistence type="inferred from homology"/>
<dbReference type="Pfam" id="PF00144">
    <property type="entry name" value="Beta-lactamase"/>
    <property type="match status" value="1"/>
</dbReference>
<evidence type="ECO:0000256" key="1">
    <source>
        <dbReference type="ARBA" id="ARBA00038215"/>
    </source>
</evidence>
<organism evidence="4 5">
    <name type="scientific">Exophiala aquamarina CBS 119918</name>
    <dbReference type="NCBI Taxonomy" id="1182545"/>
    <lineage>
        <taxon>Eukaryota</taxon>
        <taxon>Fungi</taxon>
        <taxon>Dikarya</taxon>
        <taxon>Ascomycota</taxon>
        <taxon>Pezizomycotina</taxon>
        <taxon>Eurotiomycetes</taxon>
        <taxon>Chaetothyriomycetidae</taxon>
        <taxon>Chaetothyriales</taxon>
        <taxon>Herpotrichiellaceae</taxon>
        <taxon>Exophiala</taxon>
    </lineage>
</organism>